<keyword evidence="1" id="KW-0175">Coiled coil</keyword>
<accession>A0A6A5Z481</accession>
<name>A0A6A5Z481_9PLEO</name>
<reference evidence="2" key="1">
    <citation type="journal article" date="2020" name="Stud. Mycol.">
        <title>101 Dothideomycetes genomes: a test case for predicting lifestyles and emergence of pathogens.</title>
        <authorList>
            <person name="Haridas S."/>
            <person name="Albert R."/>
            <person name="Binder M."/>
            <person name="Bloem J."/>
            <person name="Labutti K."/>
            <person name="Salamov A."/>
            <person name="Andreopoulos B."/>
            <person name="Baker S."/>
            <person name="Barry K."/>
            <person name="Bills G."/>
            <person name="Bluhm B."/>
            <person name="Cannon C."/>
            <person name="Castanera R."/>
            <person name="Culley D."/>
            <person name="Daum C."/>
            <person name="Ezra D."/>
            <person name="Gonzalez J."/>
            <person name="Henrissat B."/>
            <person name="Kuo A."/>
            <person name="Liang C."/>
            <person name="Lipzen A."/>
            <person name="Lutzoni F."/>
            <person name="Magnuson J."/>
            <person name="Mondo S."/>
            <person name="Nolan M."/>
            <person name="Ohm R."/>
            <person name="Pangilinan J."/>
            <person name="Park H.-J."/>
            <person name="Ramirez L."/>
            <person name="Alfaro M."/>
            <person name="Sun H."/>
            <person name="Tritt A."/>
            <person name="Yoshinaga Y."/>
            <person name="Zwiers L.-H."/>
            <person name="Turgeon B."/>
            <person name="Goodwin S."/>
            <person name="Spatafora J."/>
            <person name="Crous P."/>
            <person name="Grigoriev I."/>
        </authorList>
    </citation>
    <scope>NUCLEOTIDE SEQUENCE</scope>
    <source>
        <strain evidence="2">CBS 627.86</strain>
    </source>
</reference>
<dbReference type="AlphaFoldDB" id="A0A6A5Z481"/>
<evidence type="ECO:0000313" key="3">
    <source>
        <dbReference type="Proteomes" id="UP000799770"/>
    </source>
</evidence>
<gene>
    <name evidence="2" type="ORF">BDV96DRAFT_601888</name>
</gene>
<evidence type="ECO:0000313" key="2">
    <source>
        <dbReference type="EMBL" id="KAF2113121.1"/>
    </source>
</evidence>
<keyword evidence="3" id="KW-1185">Reference proteome</keyword>
<organism evidence="2 3">
    <name type="scientific">Lophiotrema nucula</name>
    <dbReference type="NCBI Taxonomy" id="690887"/>
    <lineage>
        <taxon>Eukaryota</taxon>
        <taxon>Fungi</taxon>
        <taxon>Dikarya</taxon>
        <taxon>Ascomycota</taxon>
        <taxon>Pezizomycotina</taxon>
        <taxon>Dothideomycetes</taxon>
        <taxon>Pleosporomycetidae</taxon>
        <taxon>Pleosporales</taxon>
        <taxon>Lophiotremataceae</taxon>
        <taxon>Lophiotrema</taxon>
    </lineage>
</organism>
<protein>
    <submittedName>
        <fullName evidence="2">Uncharacterized protein</fullName>
    </submittedName>
</protein>
<proteinExistence type="predicted"/>
<dbReference type="Proteomes" id="UP000799770">
    <property type="component" value="Unassembled WGS sequence"/>
</dbReference>
<sequence>MAPNLFAVHLMSPTEIEEALAATYEKATALSSKVDEILAAFTPLRRSNDLIQHHLHHPSFNHKKTLETEARRADHGRSLARHVGTPQYIEAIDCHESLVHQSVALEIENKKLRAVNERKSAENEILELETEALRALRENRADLEYEIVFLTRKIHYKGACEGFRDCGVSSTDGEFEFVVEVLILLAGNIEAVRSSQRKVEGATQEEEVM</sequence>
<feature type="coiled-coil region" evidence="1">
    <location>
        <begin position="104"/>
        <end position="153"/>
    </location>
</feature>
<evidence type="ECO:0000256" key="1">
    <source>
        <dbReference type="SAM" id="Coils"/>
    </source>
</evidence>
<dbReference type="EMBL" id="ML977329">
    <property type="protein sequence ID" value="KAF2113121.1"/>
    <property type="molecule type" value="Genomic_DNA"/>
</dbReference>